<evidence type="ECO:0000313" key="2">
    <source>
        <dbReference type="Proteomes" id="UP000030129"/>
    </source>
</evidence>
<reference evidence="1 2" key="1">
    <citation type="submission" date="2013-09" db="EMBL/GenBank/DDBJ databases">
        <authorList>
            <person name="Zeng Z."/>
            <person name="Chen C."/>
        </authorList>
    </citation>
    <scope>NUCLEOTIDE SEQUENCE [LARGE SCALE GENOMIC DNA]</scope>
    <source>
        <strain evidence="1 2">F44-8</strain>
    </source>
</reference>
<keyword evidence="2" id="KW-1185">Reference proteome</keyword>
<sequence length="116" mass="13122">MTNLQTNDPIFDINEVLAQMLGTVKDTVTDNWEEVKSVANEFLNRRKERLELLAELTLTGDLPIEKLKSRLEDEKLVFEAELHAIAIISKAIAQKAANAALDVLYNAIKKIFEIKL</sequence>
<dbReference type="AlphaFoldDB" id="A0A0A2LRK7"/>
<dbReference type="RefSeq" id="WP_035132470.1">
    <property type="nucleotide sequence ID" value="NZ_JRLV01000006.1"/>
</dbReference>
<protein>
    <submittedName>
        <fullName evidence="1">Uncharacterized protein</fullName>
    </submittedName>
</protein>
<evidence type="ECO:0000313" key="1">
    <source>
        <dbReference type="EMBL" id="KGO81971.1"/>
    </source>
</evidence>
<dbReference type="EMBL" id="JRLV01000006">
    <property type="protein sequence ID" value="KGO81971.1"/>
    <property type="molecule type" value="Genomic_DNA"/>
</dbReference>
<organism evidence="1 2">
    <name type="scientific">Flavobacterium beibuense F44-8</name>
    <dbReference type="NCBI Taxonomy" id="1406840"/>
    <lineage>
        <taxon>Bacteria</taxon>
        <taxon>Pseudomonadati</taxon>
        <taxon>Bacteroidota</taxon>
        <taxon>Flavobacteriia</taxon>
        <taxon>Flavobacteriales</taxon>
        <taxon>Flavobacteriaceae</taxon>
        <taxon>Flavobacterium</taxon>
    </lineage>
</organism>
<comment type="caution">
    <text evidence="1">The sequence shown here is derived from an EMBL/GenBank/DDBJ whole genome shotgun (WGS) entry which is preliminary data.</text>
</comment>
<dbReference type="Proteomes" id="UP000030129">
    <property type="component" value="Unassembled WGS sequence"/>
</dbReference>
<proteinExistence type="predicted"/>
<accession>A0A0A2LRK7</accession>
<dbReference type="STRING" id="1406840.Q763_06805"/>
<gene>
    <name evidence="1" type="ORF">Q763_06805</name>
</gene>
<name>A0A0A2LRK7_9FLAO</name>